<dbReference type="AlphaFoldDB" id="T1CSB9"/>
<comment type="caution">
    <text evidence="4">The sequence shown here is derived from an EMBL/GenBank/DDBJ whole genome shotgun (WGS) entry which is preliminary data.</text>
</comment>
<dbReference type="InterPro" id="IPR038765">
    <property type="entry name" value="Papain-like_cys_pep_sf"/>
</dbReference>
<evidence type="ECO:0000259" key="3">
    <source>
        <dbReference type="Pfam" id="PF12969"/>
    </source>
</evidence>
<dbReference type="Pfam" id="PF12969">
    <property type="entry name" value="DUF3857"/>
    <property type="match status" value="1"/>
</dbReference>
<feature type="region of interest" description="Disordered" evidence="1">
    <location>
        <begin position="644"/>
        <end position="668"/>
    </location>
</feature>
<evidence type="ECO:0000259" key="2">
    <source>
        <dbReference type="Pfam" id="PF01841"/>
    </source>
</evidence>
<reference evidence="4" key="1">
    <citation type="submission" date="2013-08" db="EMBL/GenBank/DDBJ databases">
        <authorList>
            <person name="Mendez C."/>
            <person name="Richter M."/>
            <person name="Ferrer M."/>
            <person name="Sanchez J."/>
        </authorList>
    </citation>
    <scope>NUCLEOTIDE SEQUENCE</scope>
</reference>
<gene>
    <name evidence="4" type="ORF">B1A_05797</name>
</gene>
<dbReference type="InterPro" id="IPR002931">
    <property type="entry name" value="Transglutaminase-like"/>
</dbReference>
<dbReference type="InterPro" id="IPR024618">
    <property type="entry name" value="DUF3857"/>
</dbReference>
<feature type="domain" description="Transglutaminase-like" evidence="2">
    <location>
        <begin position="238"/>
        <end position="306"/>
    </location>
</feature>
<organism evidence="4">
    <name type="scientific">mine drainage metagenome</name>
    <dbReference type="NCBI Taxonomy" id="410659"/>
    <lineage>
        <taxon>unclassified sequences</taxon>
        <taxon>metagenomes</taxon>
        <taxon>ecological metagenomes</taxon>
    </lineage>
</organism>
<dbReference type="Pfam" id="PF01841">
    <property type="entry name" value="Transglut_core"/>
    <property type="match status" value="1"/>
</dbReference>
<dbReference type="Gene3D" id="2.60.40.3140">
    <property type="match status" value="1"/>
</dbReference>
<accession>T1CSB9</accession>
<name>T1CSB9_9ZZZZ</name>
<evidence type="ECO:0000313" key="4">
    <source>
        <dbReference type="EMBL" id="EQD71419.1"/>
    </source>
</evidence>
<dbReference type="SUPFAM" id="SSF54001">
    <property type="entry name" value="Cysteine proteinases"/>
    <property type="match status" value="1"/>
</dbReference>
<evidence type="ECO:0000256" key="1">
    <source>
        <dbReference type="SAM" id="MobiDB-lite"/>
    </source>
</evidence>
<protein>
    <submittedName>
        <fullName evidence="4">Transglutaminase-like domain protein</fullName>
    </submittedName>
</protein>
<dbReference type="EMBL" id="AUZX01004230">
    <property type="protein sequence ID" value="EQD71419.1"/>
    <property type="molecule type" value="Genomic_DNA"/>
</dbReference>
<reference evidence="4" key="2">
    <citation type="journal article" date="2014" name="ISME J.">
        <title>Microbial stratification in low pH oxic and suboxic macroscopic growths along an acid mine drainage.</title>
        <authorList>
            <person name="Mendez-Garcia C."/>
            <person name="Mesa V."/>
            <person name="Sprenger R.R."/>
            <person name="Richter M."/>
            <person name="Diez M.S."/>
            <person name="Solano J."/>
            <person name="Bargiela R."/>
            <person name="Golyshina O.V."/>
            <person name="Manteca A."/>
            <person name="Ramos J.L."/>
            <person name="Gallego J.R."/>
            <person name="Llorente I."/>
            <person name="Martins Dos Santos V.A."/>
            <person name="Jensen O.N."/>
            <person name="Pelaez A.I."/>
            <person name="Sanchez J."/>
            <person name="Ferrer M."/>
        </authorList>
    </citation>
    <scope>NUCLEOTIDE SEQUENCE</scope>
</reference>
<sequence length="668" mass="71593">ARRGAIGLHAICCWRIAYRIERNGSFTETVTRSVRINTVAGISEWSSVRLSYSVSRQKLDVLSAWVSTPDGKRIEVGKNQIFTKLDNAGVGAPMFSDTELRIIVFPQLAVGATLHYSYRIDTHEALFPDQFSDIESYSRYGDWGKVRLSYNIPADLPFHVESHGMQPWTPAASAGSGRKLIGFALNNVPPMAPETIAPNPYVFSPRVAVSTFPDYAAIGDAYWARARAKAAVTPEVRKLVDQITHGISGKRAQAVAIYDWVSKHIRYVAVYFGVGGVVPHDADTVIANRYGDCKDHATLLEALLAAKRIDAVGALINAGGPNRPPQVAANHFNHIITYLPEWHLFVDSTVGEAPFGELPGSDLGRQVVLVRAVPGEPRVMHTPGFGPATMGLISDDHSEITADGSLIAHSSERGVGASDIGMRGNFLSVRPGQEKYIMQSMLASRGMQGTGDMQFGNPLDFARPFVLRMQVKVPAFAQLPGPAAVTIPGSGTWINVPGGDAEARRLPLACTGSARVSNTRLSFPPGSHFIAIPPPMNFSNSAGHYQARYRLVGTSIVAERSLVTTGDGLCPASDLAALQALAGVIGKDQRAQVLYAGPGVALHWLQAEPLPPNPDCARAAGARARSVRVFGCIGDWPCARCEPSASGPGAATSVRHRSMPQPSPGLHP</sequence>
<proteinExistence type="predicted"/>
<dbReference type="Gene3D" id="3.10.620.30">
    <property type="match status" value="1"/>
</dbReference>
<feature type="domain" description="DUF3857" evidence="3">
    <location>
        <begin position="23"/>
        <end position="191"/>
    </location>
</feature>
<feature type="non-terminal residue" evidence="4">
    <location>
        <position position="1"/>
    </location>
</feature>